<evidence type="ECO:0000313" key="2">
    <source>
        <dbReference type="Proteomes" id="UP000034723"/>
    </source>
</evidence>
<dbReference type="KEGG" id="gah:GAH_01764"/>
<dbReference type="Proteomes" id="UP000034723">
    <property type="component" value="Chromosome"/>
</dbReference>
<evidence type="ECO:0000313" key="1">
    <source>
        <dbReference type="EMBL" id="AKG90957.1"/>
    </source>
</evidence>
<dbReference type="GeneID" id="24804332"/>
<organism evidence="1 2">
    <name type="scientific">Geoglobus ahangari</name>
    <dbReference type="NCBI Taxonomy" id="113653"/>
    <lineage>
        <taxon>Archaea</taxon>
        <taxon>Methanobacteriati</taxon>
        <taxon>Methanobacteriota</taxon>
        <taxon>Archaeoglobi</taxon>
        <taxon>Archaeoglobales</taxon>
        <taxon>Archaeoglobaceae</taxon>
        <taxon>Geoglobus</taxon>
    </lineage>
</organism>
<dbReference type="AlphaFoldDB" id="A0A0F7IGE2"/>
<dbReference type="OrthoDB" id="145435at2157"/>
<dbReference type="EMBL" id="CP011267">
    <property type="protein sequence ID" value="AKG90957.1"/>
    <property type="molecule type" value="Genomic_DNA"/>
</dbReference>
<dbReference type="RefSeq" id="WP_052747832.1">
    <property type="nucleotide sequence ID" value="NZ_CP011267.1"/>
</dbReference>
<reference evidence="1 2" key="1">
    <citation type="submission" date="2015-04" db="EMBL/GenBank/DDBJ databases">
        <title>The complete genome sequence of the hyperthermophilic, obligate iron-reducing archaeon Geoglobus ahangari strain 234T.</title>
        <authorList>
            <person name="Manzella M.P."/>
            <person name="Holmes D.E."/>
            <person name="Rocheleau J.M."/>
            <person name="Chung A."/>
            <person name="Reguera G."/>
            <person name="Kashefi K."/>
        </authorList>
    </citation>
    <scope>NUCLEOTIDE SEQUENCE [LARGE SCALE GENOMIC DNA]</scope>
    <source>
        <strain evidence="1 2">234</strain>
    </source>
</reference>
<name>A0A0F7IGE2_9EURY</name>
<dbReference type="Pfam" id="PF09920">
    <property type="entry name" value="DUF2150"/>
    <property type="match status" value="1"/>
</dbReference>
<dbReference type="STRING" id="113653.GAH_01764"/>
<dbReference type="HOGENOM" id="CLU_114819_0_0_2"/>
<dbReference type="InterPro" id="IPR014518">
    <property type="entry name" value="UCP022079"/>
</dbReference>
<keyword evidence="2" id="KW-1185">Reference proteome</keyword>
<accession>A0A0F7IGE2</accession>
<gene>
    <name evidence="1" type="ORF">GAH_01764</name>
</gene>
<sequence>MFYTEDRLNNWIERIKDEELDLESGKGLEVFDKMLDDYIIACLNLLKSIREREVTKKDALKFIEESKPLLDRSYDVGDDVKAELLEMTKENMKVVAKGLELTIAGKVSRKSFEKLLEDAIKKEKSGDLEGAFEDMAKMAAKALAGERLPEDLEIPDEDLFVIGWLDAIDAISTVHHLIEIDRTEVEDDLE</sequence>
<dbReference type="PIRSF" id="PIRSF022079">
    <property type="entry name" value="UCP022079"/>
    <property type="match status" value="1"/>
</dbReference>
<dbReference type="InParanoid" id="A0A0F7IGE2"/>
<proteinExistence type="predicted"/>
<protein>
    <submittedName>
        <fullName evidence="1">Uncharacterized protein conserved in archaea</fullName>
    </submittedName>
</protein>